<dbReference type="Proteomes" id="UP000886355">
    <property type="component" value="Unassembled WGS sequence"/>
</dbReference>
<dbReference type="Gene3D" id="3.40.50.620">
    <property type="entry name" value="HUPs"/>
    <property type="match status" value="1"/>
</dbReference>
<dbReference type="InterPro" id="IPR014729">
    <property type="entry name" value="Rossmann-like_a/b/a_fold"/>
</dbReference>
<proteinExistence type="predicted"/>
<feature type="domain" description="NAD/GMP synthase" evidence="2">
    <location>
        <begin position="17"/>
        <end position="84"/>
    </location>
</feature>
<dbReference type="GO" id="GO:0016783">
    <property type="term" value="F:sulfurtransferase activity"/>
    <property type="evidence" value="ECO:0007669"/>
    <property type="project" value="InterPro"/>
</dbReference>
<organism evidence="3">
    <name type="scientific">Thermodesulforhabdus norvegica</name>
    <dbReference type="NCBI Taxonomy" id="39841"/>
    <lineage>
        <taxon>Bacteria</taxon>
        <taxon>Pseudomonadati</taxon>
        <taxon>Thermodesulfobacteriota</taxon>
        <taxon>Syntrophobacteria</taxon>
        <taxon>Syntrophobacterales</taxon>
        <taxon>Thermodesulforhabdaceae</taxon>
        <taxon>Thermodesulforhabdus</taxon>
    </lineage>
</organism>
<evidence type="ECO:0000256" key="1">
    <source>
        <dbReference type="PIRSR" id="PIRSR006661-1"/>
    </source>
</evidence>
<dbReference type="AlphaFoldDB" id="A0A7C0WTW6"/>
<dbReference type="CDD" id="cd01990">
    <property type="entry name" value="LarE-like"/>
    <property type="match status" value="1"/>
</dbReference>
<name>A0A7C0WTW6_9BACT</name>
<protein>
    <submittedName>
        <fullName evidence="3">ATP-dependent sacrificial sulfur transferase LarE</fullName>
    </submittedName>
</protein>
<dbReference type="PIRSF" id="PIRSF006661">
    <property type="entry name" value="PP-lp_UCP006661"/>
    <property type="match status" value="1"/>
</dbReference>
<gene>
    <name evidence="3" type="primary">larE</name>
    <name evidence="3" type="ORF">ENG14_00550</name>
</gene>
<dbReference type="SUPFAM" id="SSF52402">
    <property type="entry name" value="Adenine nucleotide alpha hydrolases-like"/>
    <property type="match status" value="1"/>
</dbReference>
<dbReference type="NCBIfam" id="TIGR00268">
    <property type="entry name" value="ATP-dependent sacrificial sulfur transferase LarE"/>
    <property type="match status" value="1"/>
</dbReference>
<accession>A0A7C0WTW6</accession>
<dbReference type="PANTHER" id="PTHR43169">
    <property type="entry name" value="EXSB FAMILY PROTEIN"/>
    <property type="match status" value="1"/>
</dbReference>
<dbReference type="GO" id="GO:0006163">
    <property type="term" value="P:purine nucleotide metabolic process"/>
    <property type="evidence" value="ECO:0007669"/>
    <property type="project" value="UniProtKB-ARBA"/>
</dbReference>
<dbReference type="InterPro" id="IPR022310">
    <property type="entry name" value="NAD/GMP_synthase"/>
</dbReference>
<reference evidence="3" key="1">
    <citation type="journal article" date="2020" name="mSystems">
        <title>Genome- and Community-Level Interaction Insights into Carbon Utilization and Element Cycling Functions of Hydrothermarchaeota in Hydrothermal Sediment.</title>
        <authorList>
            <person name="Zhou Z."/>
            <person name="Liu Y."/>
            <person name="Xu W."/>
            <person name="Pan J."/>
            <person name="Luo Z.H."/>
            <person name="Li M."/>
        </authorList>
    </citation>
    <scope>NUCLEOTIDE SEQUENCE [LARGE SCALE GENOMIC DNA]</scope>
    <source>
        <strain evidence="3">HyVt-19</strain>
    </source>
</reference>
<sequence length="275" mass="31053">MTISRKEKHLDEILLSLKKVIVAFSGGVDSTYLLVKAKQVLGENVIAVLVASETFPGREYDAAVDFAKKNGIRLIETRVYELMNESFVSNNPDRCYHCKTGLFSQLKDIAKENDIPFIVDGSNSDDLSDYRPGTKAKEEQGVRSPLQEARLTKEEIRILSKNLGLPTWNKPSFACLSSRIPYGSSITQSKIDQLDRSEAFLLKLGFKQVRVRHHGEIARIEVEPDEMKMVLNNREAIYAELQNLGFNYITMDIQGYRTGSMNEVIKGTRIATEKN</sequence>
<dbReference type="InterPro" id="IPR052188">
    <property type="entry name" value="Ni-pincer_cofactor_biosynth"/>
</dbReference>
<dbReference type="Pfam" id="PF02540">
    <property type="entry name" value="NAD_synthase"/>
    <property type="match status" value="1"/>
</dbReference>
<evidence type="ECO:0000259" key="2">
    <source>
        <dbReference type="Pfam" id="PF02540"/>
    </source>
</evidence>
<feature type="active site" description="Nucleophile and sulfur donor" evidence="1">
    <location>
        <position position="175"/>
    </location>
</feature>
<dbReference type="EMBL" id="DQZW01000025">
    <property type="protein sequence ID" value="HDL89375.1"/>
    <property type="molecule type" value="Genomic_DNA"/>
</dbReference>
<comment type="caution">
    <text evidence="3">The sequence shown here is derived from an EMBL/GenBank/DDBJ whole genome shotgun (WGS) entry which is preliminary data.</text>
</comment>
<dbReference type="InterPro" id="IPR005232">
    <property type="entry name" value="LarE"/>
</dbReference>
<keyword evidence="3" id="KW-0808">Transferase</keyword>
<dbReference type="PANTHER" id="PTHR43169:SF2">
    <property type="entry name" value="NAD_GMP SYNTHASE DOMAIN-CONTAINING PROTEIN"/>
    <property type="match status" value="1"/>
</dbReference>
<evidence type="ECO:0000313" key="3">
    <source>
        <dbReference type="EMBL" id="HDL89375.1"/>
    </source>
</evidence>